<dbReference type="PROSITE" id="PS50887">
    <property type="entry name" value="GGDEF"/>
    <property type="match status" value="2"/>
</dbReference>
<reference evidence="5" key="1">
    <citation type="journal article" date="2023" name="Arch. Microbiol.">
        <title>Desulfoferula mesophilus gen. nov. sp. nov., a mesophilic sulfate-reducing bacterium isolated from a brackish lake sediment.</title>
        <authorList>
            <person name="Watanabe T."/>
            <person name="Yabe T."/>
            <person name="Tsuji J.M."/>
            <person name="Fukui M."/>
        </authorList>
    </citation>
    <scope>NUCLEOTIDE SEQUENCE [LARGE SCALE GENOMIC DNA]</scope>
    <source>
        <strain evidence="5">12FAK</strain>
    </source>
</reference>
<feature type="region of interest" description="Disordered" evidence="2">
    <location>
        <begin position="371"/>
        <end position="399"/>
    </location>
</feature>
<feature type="repeat" description="TPR" evidence="1">
    <location>
        <begin position="589"/>
        <end position="622"/>
    </location>
</feature>
<dbReference type="SUPFAM" id="SSF55073">
    <property type="entry name" value="Nucleotide cyclase"/>
    <property type="match status" value="2"/>
</dbReference>
<evidence type="ECO:0000256" key="1">
    <source>
        <dbReference type="PROSITE-ProRule" id="PRU00339"/>
    </source>
</evidence>
<dbReference type="PANTHER" id="PTHR12558">
    <property type="entry name" value="CELL DIVISION CYCLE 16,23,27"/>
    <property type="match status" value="1"/>
</dbReference>
<evidence type="ECO:0000313" key="5">
    <source>
        <dbReference type="Proteomes" id="UP001366166"/>
    </source>
</evidence>
<dbReference type="InterPro" id="IPR011990">
    <property type="entry name" value="TPR-like_helical_dom_sf"/>
</dbReference>
<dbReference type="SMART" id="SM00028">
    <property type="entry name" value="TPR"/>
    <property type="match status" value="6"/>
</dbReference>
<dbReference type="Pfam" id="PF00990">
    <property type="entry name" value="GGDEF"/>
    <property type="match status" value="1"/>
</dbReference>
<keyword evidence="1" id="KW-0802">TPR repeat</keyword>
<keyword evidence="5" id="KW-1185">Reference proteome</keyword>
<evidence type="ECO:0000313" key="4">
    <source>
        <dbReference type="EMBL" id="BEQ15713.1"/>
    </source>
</evidence>
<feature type="domain" description="GGDEF" evidence="3">
    <location>
        <begin position="430"/>
        <end position="555"/>
    </location>
</feature>
<dbReference type="InterPro" id="IPR019734">
    <property type="entry name" value="TPR_rpt"/>
</dbReference>
<dbReference type="InterPro" id="IPR029787">
    <property type="entry name" value="Nucleotide_cyclase"/>
</dbReference>
<evidence type="ECO:0000256" key="2">
    <source>
        <dbReference type="SAM" id="MobiDB-lite"/>
    </source>
</evidence>
<name>A0AAU9EF25_9BACT</name>
<dbReference type="Pfam" id="PF13432">
    <property type="entry name" value="TPR_16"/>
    <property type="match status" value="2"/>
</dbReference>
<gene>
    <name evidence="4" type="ORF">FAK_27790</name>
</gene>
<dbReference type="Gene3D" id="1.25.40.10">
    <property type="entry name" value="Tetratricopeptide repeat domain"/>
    <property type="match status" value="3"/>
</dbReference>
<accession>A0AAU9EF25</accession>
<dbReference type="Proteomes" id="UP001366166">
    <property type="component" value="Chromosome"/>
</dbReference>
<dbReference type="PROSITE" id="PS50293">
    <property type="entry name" value="TPR_REGION"/>
    <property type="match status" value="1"/>
</dbReference>
<feature type="repeat" description="TPR" evidence="1">
    <location>
        <begin position="691"/>
        <end position="724"/>
    </location>
</feature>
<organism evidence="4 5">
    <name type="scientific">Desulfoferula mesophila</name>
    <dbReference type="NCBI Taxonomy" id="3058419"/>
    <lineage>
        <taxon>Bacteria</taxon>
        <taxon>Pseudomonadati</taxon>
        <taxon>Thermodesulfobacteriota</taxon>
        <taxon>Desulfarculia</taxon>
        <taxon>Desulfarculales</taxon>
        <taxon>Desulfarculaceae</taxon>
        <taxon>Desulfoferula</taxon>
    </lineage>
</organism>
<evidence type="ECO:0000259" key="3">
    <source>
        <dbReference type="PROSITE" id="PS50887"/>
    </source>
</evidence>
<dbReference type="EMBL" id="AP028679">
    <property type="protein sequence ID" value="BEQ15713.1"/>
    <property type="molecule type" value="Genomic_DNA"/>
</dbReference>
<dbReference type="SUPFAM" id="SSF48452">
    <property type="entry name" value="TPR-like"/>
    <property type="match status" value="1"/>
</dbReference>
<feature type="domain" description="GGDEF" evidence="3">
    <location>
        <begin position="160"/>
        <end position="297"/>
    </location>
</feature>
<feature type="repeat" description="TPR" evidence="1">
    <location>
        <begin position="623"/>
        <end position="656"/>
    </location>
</feature>
<dbReference type="PROSITE" id="PS50005">
    <property type="entry name" value="TPR"/>
    <property type="match status" value="3"/>
</dbReference>
<dbReference type="KEGG" id="dmp:FAK_27790"/>
<sequence length="809" mass="85549">MPPAARRPLSFQDLIRFQELVKPPLRKALGCARIDLLPPPGPGEPNQELLHNALQNGRAVLDLGGGRLLIPLLDGARPLGLLAAHGVSEAQLPDAVRPFLAALVETSLTLVRSRLAAQRDALTGLGNEAALDEALTSAAARLTQAPPTGRLALDGEGQGEGLTLVAIRAQGLAGWQERHGRNLSDQVLGELARLIGEAAPQALVTARVGQTFFMLLPGSVQAARRAAEALQRSASKLRLEGARRDPWPVSLSLGASHLGHRGAGPACDTAALLKLRAGRALLAAERTGQEELLFFQEIAEKAGQVQEVMPLDRVLINLGRMHGLTEGDRLAVREPGSPPQVSKAEVAVSKLGAEESLAEVVSLASPASPLRPGDVLRRLPPQDASAEEPGHRQSLSLPGGEVAVTLEQATGALERRSLMAVYAALCAAGEPLAAVVLGVEDLESVAEVTGRLGAEALLAGLTEAARESFGPAALLGRYSPEALAALLPGVEAEQAAQAAGATLDKMREQGGRPVRAGVAAHPRQGFTVEQTLYDAAKALVHAGFLEPYSVVACDAVSLNISGDAAYGQGRLAEAVAEYEKALLLKADENNVLNSLGVCHGRLGQMEQAAECFRRAREVAPQDYMAHYNLGLALLRLGRRDEARTCLERGLELEPEHADTLFQLGCLAQERGRTNQALNYLQRAAARADCKKAVHCRLGLSLAAAGQGAQAEAAFKEALKHNPRDAAALSGLAGLYLEREANLDIALSLARRAMQQEPGAVQHPLTAGRILLKLGRARQALDLIDDALERHPRERRLQELAELAQEAAQA</sequence>
<dbReference type="RefSeq" id="WP_338600514.1">
    <property type="nucleotide sequence ID" value="NZ_AP028679.1"/>
</dbReference>
<dbReference type="AlphaFoldDB" id="A0AAU9EF25"/>
<protein>
    <recommendedName>
        <fullName evidence="3">GGDEF domain-containing protein</fullName>
    </recommendedName>
</protein>
<dbReference type="Pfam" id="PF13424">
    <property type="entry name" value="TPR_12"/>
    <property type="match status" value="1"/>
</dbReference>
<dbReference type="SMART" id="SM00267">
    <property type="entry name" value="GGDEF"/>
    <property type="match status" value="1"/>
</dbReference>
<dbReference type="PANTHER" id="PTHR12558:SF13">
    <property type="entry name" value="CELL DIVISION CYCLE PROTEIN 27 HOMOLOG"/>
    <property type="match status" value="1"/>
</dbReference>
<dbReference type="Gene3D" id="3.30.70.270">
    <property type="match status" value="2"/>
</dbReference>
<proteinExistence type="predicted"/>
<dbReference type="InterPro" id="IPR000160">
    <property type="entry name" value="GGDEF_dom"/>
</dbReference>
<dbReference type="InterPro" id="IPR043128">
    <property type="entry name" value="Rev_trsase/Diguanyl_cyclase"/>
</dbReference>